<evidence type="ECO:0000256" key="2">
    <source>
        <dbReference type="ARBA" id="ARBA00022475"/>
    </source>
</evidence>
<dbReference type="EMBL" id="BMHT01000002">
    <property type="protein sequence ID" value="GGF04538.1"/>
    <property type="molecule type" value="Genomic_DNA"/>
</dbReference>
<feature type="transmembrane region" description="Helical" evidence="8">
    <location>
        <begin position="138"/>
        <end position="169"/>
    </location>
</feature>
<feature type="transmembrane region" description="Helical" evidence="8">
    <location>
        <begin position="114"/>
        <end position="132"/>
    </location>
</feature>
<dbReference type="PANTHER" id="PTHR33908:SF3">
    <property type="entry name" value="UNDECAPRENYL PHOSPHATE-ALPHA-4-AMINO-4-DEOXY-L-ARABINOSE ARABINOSYL TRANSFERASE"/>
    <property type="match status" value="1"/>
</dbReference>
<evidence type="ECO:0000256" key="7">
    <source>
        <dbReference type="ARBA" id="ARBA00023136"/>
    </source>
</evidence>
<evidence type="ECO:0000313" key="11">
    <source>
        <dbReference type="Proteomes" id="UP000632273"/>
    </source>
</evidence>
<dbReference type="Pfam" id="PF13231">
    <property type="entry name" value="PMT_2"/>
    <property type="match status" value="1"/>
</dbReference>
<evidence type="ECO:0000256" key="3">
    <source>
        <dbReference type="ARBA" id="ARBA00022676"/>
    </source>
</evidence>
<comment type="caution">
    <text evidence="10">The sequence shown here is derived from an EMBL/GenBank/DDBJ whole genome shotgun (WGS) entry which is preliminary data.</text>
</comment>
<sequence length="460" mass="51336">MQAWDEARTGLNGLEIWRYHDWLVLRHNGQPDLWNSKPPLWPWILAVSFRLLGATELGLRLPSALAALATMWLLYRAGQRWLGSSLAGLLAGLILLTTQGYVQLHVARSGDFDTLLTLWTTAGALAWLAYLGTGRNRWAWATGIFFSLAVFTKGIAGVLFGPGLLLAALLTGHVSRLRRSAPWLAVGLVILTAGSWYALREMIAPGYLAAVWQYEVGGPAAAELEGHHHTLGWYLSAIVQREFTAWLIPALLGWLLSAWAPRTSRSWLLGRFTASVAGCFLLAISLVKTKLGWYDAPIFPLLALQAAAGLVWTGRILAAHLKQRPQFNQRLVGVLSIAVLPYYAQRQFIRDLDKHRLDNPQLLYGRHLRAQHQQLPTLTNYVLVTDGAFNDSPVFYRTAAEFNYNHQTTSIASWDLGWLRPGQTVVACGAKAYRPLLQRYQTRVLLRTDSCQTLELLGLR</sequence>
<dbReference type="InterPro" id="IPR050297">
    <property type="entry name" value="LipidA_mod_glycosyltrf_83"/>
</dbReference>
<name>A0ABQ1TW92_9BACT</name>
<feature type="domain" description="Glycosyltransferase RgtA/B/C/D-like" evidence="9">
    <location>
        <begin position="36"/>
        <end position="193"/>
    </location>
</feature>
<keyword evidence="11" id="KW-1185">Reference proteome</keyword>
<accession>A0ABQ1TW92</accession>
<dbReference type="Proteomes" id="UP000632273">
    <property type="component" value="Unassembled WGS sequence"/>
</dbReference>
<feature type="transmembrane region" description="Helical" evidence="8">
    <location>
        <begin position="181"/>
        <end position="199"/>
    </location>
</feature>
<dbReference type="InterPro" id="IPR038731">
    <property type="entry name" value="RgtA/B/C-like"/>
</dbReference>
<organism evidence="10 11">
    <name type="scientific">Hymenobacter cavernae</name>
    <dbReference type="NCBI Taxonomy" id="2044852"/>
    <lineage>
        <taxon>Bacteria</taxon>
        <taxon>Pseudomonadati</taxon>
        <taxon>Bacteroidota</taxon>
        <taxon>Cytophagia</taxon>
        <taxon>Cytophagales</taxon>
        <taxon>Hymenobacteraceae</taxon>
        <taxon>Hymenobacter</taxon>
    </lineage>
</organism>
<feature type="transmembrane region" description="Helical" evidence="8">
    <location>
        <begin position="298"/>
        <end position="318"/>
    </location>
</feature>
<comment type="subcellular location">
    <subcellularLocation>
        <location evidence="1">Cell membrane</location>
        <topology evidence="1">Multi-pass membrane protein</topology>
    </subcellularLocation>
</comment>
<evidence type="ECO:0000256" key="5">
    <source>
        <dbReference type="ARBA" id="ARBA00022692"/>
    </source>
</evidence>
<keyword evidence="4" id="KW-0808">Transferase</keyword>
<evidence type="ECO:0000256" key="6">
    <source>
        <dbReference type="ARBA" id="ARBA00022989"/>
    </source>
</evidence>
<keyword evidence="6 8" id="KW-1133">Transmembrane helix</keyword>
<evidence type="ECO:0000256" key="1">
    <source>
        <dbReference type="ARBA" id="ARBA00004651"/>
    </source>
</evidence>
<keyword evidence="5 8" id="KW-0812">Transmembrane</keyword>
<evidence type="ECO:0000313" key="10">
    <source>
        <dbReference type="EMBL" id="GGF04538.1"/>
    </source>
</evidence>
<proteinExistence type="predicted"/>
<feature type="transmembrane region" description="Helical" evidence="8">
    <location>
        <begin position="268"/>
        <end position="286"/>
    </location>
</feature>
<feature type="transmembrane region" description="Helical" evidence="8">
    <location>
        <begin position="81"/>
        <end position="102"/>
    </location>
</feature>
<evidence type="ECO:0000256" key="8">
    <source>
        <dbReference type="SAM" id="Phobius"/>
    </source>
</evidence>
<protein>
    <recommendedName>
        <fullName evidence="9">Glycosyltransferase RgtA/B/C/D-like domain-containing protein</fullName>
    </recommendedName>
</protein>
<keyword evidence="3" id="KW-0328">Glycosyltransferase</keyword>
<reference evidence="11" key="1">
    <citation type="journal article" date="2019" name="Int. J. Syst. Evol. Microbiol.">
        <title>The Global Catalogue of Microorganisms (GCM) 10K type strain sequencing project: providing services to taxonomists for standard genome sequencing and annotation.</title>
        <authorList>
            <consortium name="The Broad Institute Genomics Platform"/>
            <consortium name="The Broad Institute Genome Sequencing Center for Infectious Disease"/>
            <person name="Wu L."/>
            <person name="Ma J."/>
        </authorList>
    </citation>
    <scope>NUCLEOTIDE SEQUENCE [LARGE SCALE GENOMIC DNA]</scope>
    <source>
        <strain evidence="11">CGMCC 1.15197</strain>
    </source>
</reference>
<gene>
    <name evidence="10" type="ORF">GCM10011383_14560</name>
</gene>
<keyword evidence="7 8" id="KW-0472">Membrane</keyword>
<evidence type="ECO:0000256" key="4">
    <source>
        <dbReference type="ARBA" id="ARBA00022679"/>
    </source>
</evidence>
<dbReference type="PANTHER" id="PTHR33908">
    <property type="entry name" value="MANNOSYLTRANSFERASE YKCB-RELATED"/>
    <property type="match status" value="1"/>
</dbReference>
<evidence type="ECO:0000259" key="9">
    <source>
        <dbReference type="Pfam" id="PF13231"/>
    </source>
</evidence>
<keyword evidence="2" id="KW-1003">Cell membrane</keyword>